<evidence type="ECO:0000259" key="4">
    <source>
        <dbReference type="PROSITE" id="PS50109"/>
    </source>
</evidence>
<keyword evidence="3 5" id="KW-0808">Transferase</keyword>
<dbReference type="CDD" id="cd00082">
    <property type="entry name" value="HisKA"/>
    <property type="match status" value="1"/>
</dbReference>
<dbReference type="SUPFAM" id="SSF55874">
    <property type="entry name" value="ATPase domain of HSP90 chaperone/DNA topoisomerase II/histidine kinase"/>
    <property type="match status" value="1"/>
</dbReference>
<dbReference type="Pfam" id="PF00512">
    <property type="entry name" value="HisKA"/>
    <property type="match status" value="1"/>
</dbReference>
<dbReference type="InterPro" id="IPR029016">
    <property type="entry name" value="GAF-like_dom_sf"/>
</dbReference>
<feature type="domain" description="Histidine kinase" evidence="4">
    <location>
        <begin position="246"/>
        <end position="528"/>
    </location>
</feature>
<evidence type="ECO:0000313" key="6">
    <source>
        <dbReference type="Proteomes" id="UP000177870"/>
    </source>
</evidence>
<dbReference type="SUPFAM" id="SSF47384">
    <property type="entry name" value="Homodimeric domain of signal transducing histidine kinase"/>
    <property type="match status" value="1"/>
</dbReference>
<dbReference type="GO" id="GO:0000155">
    <property type="term" value="F:phosphorelay sensor kinase activity"/>
    <property type="evidence" value="ECO:0007669"/>
    <property type="project" value="InterPro"/>
</dbReference>
<dbReference type="PANTHER" id="PTHR43102">
    <property type="entry name" value="SLR1143 PROTEIN"/>
    <property type="match status" value="1"/>
</dbReference>
<dbReference type="KEGG" id="mpro:BJP34_28380"/>
<protein>
    <recommendedName>
        <fullName evidence="2">histidine kinase</fullName>
        <ecNumber evidence="2">2.7.13.3</ecNumber>
    </recommendedName>
</protein>
<dbReference type="Proteomes" id="UP000177870">
    <property type="component" value="Chromosome"/>
</dbReference>
<evidence type="ECO:0000256" key="3">
    <source>
        <dbReference type="ARBA" id="ARBA00022777"/>
    </source>
</evidence>
<dbReference type="Pfam" id="PF01590">
    <property type="entry name" value="GAF"/>
    <property type="match status" value="1"/>
</dbReference>
<dbReference type="AlphaFoldDB" id="A0A1D8TZ43"/>
<proteinExistence type="predicted"/>
<dbReference type="STRING" id="1458985.BJP34_28380"/>
<dbReference type="PROSITE" id="PS50109">
    <property type="entry name" value="HIS_KIN"/>
    <property type="match status" value="1"/>
</dbReference>
<evidence type="ECO:0000256" key="2">
    <source>
        <dbReference type="ARBA" id="ARBA00012438"/>
    </source>
</evidence>
<dbReference type="InterPro" id="IPR005467">
    <property type="entry name" value="His_kinase_dom"/>
</dbReference>
<dbReference type="OrthoDB" id="475234at2"/>
<dbReference type="PANTHER" id="PTHR43102:SF2">
    <property type="entry name" value="GAF DOMAIN-CONTAINING PROTEIN"/>
    <property type="match status" value="1"/>
</dbReference>
<dbReference type="Gene3D" id="3.30.450.40">
    <property type="match status" value="1"/>
</dbReference>
<comment type="catalytic activity">
    <reaction evidence="1">
        <text>ATP + protein L-histidine = ADP + protein N-phospho-L-histidine.</text>
        <dbReference type="EC" id="2.7.13.3"/>
    </reaction>
</comment>
<evidence type="ECO:0000256" key="1">
    <source>
        <dbReference type="ARBA" id="ARBA00000085"/>
    </source>
</evidence>
<keyword evidence="3 5" id="KW-0418">Kinase</keyword>
<dbReference type="InterPro" id="IPR036097">
    <property type="entry name" value="HisK_dim/P_sf"/>
</dbReference>
<dbReference type="EC" id="2.7.13.3" evidence="2"/>
<organism evidence="5 6">
    <name type="scientific">Moorena producens PAL-8-15-08-1</name>
    <dbReference type="NCBI Taxonomy" id="1458985"/>
    <lineage>
        <taxon>Bacteria</taxon>
        <taxon>Bacillati</taxon>
        <taxon>Cyanobacteriota</taxon>
        <taxon>Cyanophyceae</taxon>
        <taxon>Coleofasciculales</taxon>
        <taxon>Coleofasciculaceae</taxon>
        <taxon>Moorena</taxon>
    </lineage>
</organism>
<dbReference type="InterPro" id="IPR036890">
    <property type="entry name" value="HATPase_C_sf"/>
</dbReference>
<sequence>MGNGLVMAKENQLFCTLDGLTPKEREKKRLKTLRDLGLLEAETVPVFDEATQTTARFLDVPICILGFMVQTQQHIKSAVGLSRIGLMNRVAQSRQLPRSECFCSYVVDSHQMLAINDTVANPVFASSVLVHHYGIRSYLGAPLLTADGECLGTLAVMDLVPRNFTTKDYEFLAITARWSLSEFERNHFLKKERDRFVNWLPNSSREAQHSLEVESDREIYSPKNICLDGITGFNSVHTIKYKLLTQLTQELRTPLTSIMGMASVLSRQVYGSLTDKQKEYLEIVYCSGRQLVLMVDEILCLGIFEENSEQLNLTAVDIEMLCQQAINNLAQIAQQHRQKLHLSVEPGNRIWFLDKEKVRQMLYYLIFSVIYSAEAGGEIRIHVSRKTDLDRANVVSLKIAVWVSHPWLGDGLPQMYGQISELPLQSPSAAAAVANALETPFINERLGISELPSSSNFLCDNQFLSSSFDPESTSWSSESEKIPQNSESRESLGLLLSCHLAKRHRGKISVQGLPELGYRYVITLPKLESPDQNC</sequence>
<dbReference type="SMART" id="SM00065">
    <property type="entry name" value="GAF"/>
    <property type="match status" value="1"/>
</dbReference>
<reference evidence="6" key="1">
    <citation type="submission" date="2016-10" db="EMBL/GenBank/DDBJ databases">
        <title>Comparative genomics uncovers the prolific and rare metabolic potential of the cyanobacterial genus Moorea.</title>
        <authorList>
            <person name="Leao T."/>
            <person name="Castelao G."/>
            <person name="Korobeynikov A."/>
            <person name="Monroe E.A."/>
            <person name="Podell S."/>
            <person name="Glukhov E."/>
            <person name="Allen E."/>
            <person name="Gerwick W.H."/>
            <person name="Gerwick L."/>
        </authorList>
    </citation>
    <scope>NUCLEOTIDE SEQUENCE [LARGE SCALE GENOMIC DNA]</scope>
    <source>
        <strain evidence="6">PAL-8-15-08-1</strain>
    </source>
</reference>
<dbReference type="SMART" id="SM00388">
    <property type="entry name" value="HisKA"/>
    <property type="match status" value="1"/>
</dbReference>
<dbReference type="SUPFAM" id="SSF55781">
    <property type="entry name" value="GAF domain-like"/>
    <property type="match status" value="1"/>
</dbReference>
<dbReference type="InterPro" id="IPR003661">
    <property type="entry name" value="HisK_dim/P_dom"/>
</dbReference>
<dbReference type="InterPro" id="IPR003018">
    <property type="entry name" value="GAF"/>
</dbReference>
<gene>
    <name evidence="5" type="ORF">BJP34_28380</name>
</gene>
<dbReference type="Gene3D" id="1.10.287.130">
    <property type="match status" value="1"/>
</dbReference>
<dbReference type="Gene3D" id="3.30.565.10">
    <property type="entry name" value="Histidine kinase-like ATPase, C-terminal domain"/>
    <property type="match status" value="1"/>
</dbReference>
<dbReference type="EMBL" id="CP017599">
    <property type="protein sequence ID" value="AOX02835.1"/>
    <property type="molecule type" value="Genomic_DNA"/>
</dbReference>
<name>A0A1D8TZ43_9CYAN</name>
<evidence type="ECO:0000313" key="5">
    <source>
        <dbReference type="EMBL" id="AOX02835.1"/>
    </source>
</evidence>
<accession>A0A1D8TZ43</accession>